<dbReference type="PANTHER" id="PTHR30069:SF29">
    <property type="entry name" value="HEMOGLOBIN AND HEMOGLOBIN-HAPTOGLOBIN-BINDING PROTEIN 1-RELATED"/>
    <property type="match status" value="1"/>
</dbReference>
<dbReference type="GO" id="GO:0044718">
    <property type="term" value="P:siderophore transmembrane transport"/>
    <property type="evidence" value="ECO:0007669"/>
    <property type="project" value="TreeGrafter"/>
</dbReference>
<comment type="similarity">
    <text evidence="2 11 13">Belongs to the TonB-dependent receptor family.</text>
</comment>
<evidence type="ECO:0000256" key="8">
    <source>
        <dbReference type="ARBA" id="ARBA00023136"/>
    </source>
</evidence>
<evidence type="ECO:0000256" key="5">
    <source>
        <dbReference type="ARBA" id="ARBA00022692"/>
    </source>
</evidence>
<dbReference type="Pfam" id="PF07715">
    <property type="entry name" value="Plug"/>
    <property type="match status" value="1"/>
</dbReference>
<dbReference type="Pfam" id="PF00593">
    <property type="entry name" value="TonB_dep_Rec_b-barrel"/>
    <property type="match status" value="1"/>
</dbReference>
<feature type="short sequence motif" description="TonB C-terminal box" evidence="12">
    <location>
        <begin position="647"/>
        <end position="664"/>
    </location>
</feature>
<comment type="subcellular location">
    <subcellularLocation>
        <location evidence="1 11">Cell outer membrane</location>
        <topology evidence="1 11">Multi-pass membrane protein</topology>
    </subcellularLocation>
</comment>
<evidence type="ECO:0000256" key="10">
    <source>
        <dbReference type="ARBA" id="ARBA00023237"/>
    </source>
</evidence>
<dbReference type="EMBL" id="WWCU01000007">
    <property type="protein sequence ID" value="MYN07399.1"/>
    <property type="molecule type" value="Genomic_DNA"/>
</dbReference>
<keyword evidence="9 17" id="KW-0675">Receptor</keyword>
<keyword evidence="8 11" id="KW-0472">Membrane</keyword>
<reference evidence="17 18" key="1">
    <citation type="submission" date="2019-12" db="EMBL/GenBank/DDBJ databases">
        <title>Novel species isolated from a subtropical stream in China.</title>
        <authorList>
            <person name="Lu H."/>
        </authorList>
    </citation>
    <scope>NUCLEOTIDE SEQUENCE [LARGE SCALE GENOMIC DNA]</scope>
    <source>
        <strain evidence="17 18">FT127W</strain>
    </source>
</reference>
<feature type="domain" description="TonB-dependent receptor-like beta-barrel" evidence="15">
    <location>
        <begin position="232"/>
        <end position="632"/>
    </location>
</feature>
<keyword evidence="7 13" id="KW-0798">TonB box</keyword>
<evidence type="ECO:0000256" key="13">
    <source>
        <dbReference type="RuleBase" id="RU003357"/>
    </source>
</evidence>
<feature type="signal peptide" evidence="14">
    <location>
        <begin position="1"/>
        <end position="34"/>
    </location>
</feature>
<proteinExistence type="inferred from homology"/>
<evidence type="ECO:0000256" key="1">
    <source>
        <dbReference type="ARBA" id="ARBA00004571"/>
    </source>
</evidence>
<dbReference type="InterPro" id="IPR039426">
    <property type="entry name" value="TonB-dep_rcpt-like"/>
</dbReference>
<name>A0A7X4HAR4_9BURK</name>
<dbReference type="InterPro" id="IPR036942">
    <property type="entry name" value="Beta-barrel_TonB_sf"/>
</dbReference>
<keyword evidence="6 14" id="KW-0732">Signal</keyword>
<evidence type="ECO:0000313" key="17">
    <source>
        <dbReference type="EMBL" id="MYN07399.1"/>
    </source>
</evidence>
<keyword evidence="3 11" id="KW-0813">Transport</keyword>
<feature type="chain" id="PRO_5030943709" evidence="14">
    <location>
        <begin position="35"/>
        <end position="664"/>
    </location>
</feature>
<keyword evidence="4 11" id="KW-1134">Transmembrane beta strand</keyword>
<dbReference type="Gene3D" id="2.40.170.20">
    <property type="entry name" value="TonB-dependent receptor, beta-barrel domain"/>
    <property type="match status" value="1"/>
</dbReference>
<evidence type="ECO:0000256" key="7">
    <source>
        <dbReference type="ARBA" id="ARBA00023077"/>
    </source>
</evidence>
<dbReference type="PANTHER" id="PTHR30069">
    <property type="entry name" value="TONB-DEPENDENT OUTER MEMBRANE RECEPTOR"/>
    <property type="match status" value="1"/>
</dbReference>
<dbReference type="PROSITE" id="PS01156">
    <property type="entry name" value="TONB_DEPENDENT_REC_2"/>
    <property type="match status" value="1"/>
</dbReference>
<dbReference type="AlphaFoldDB" id="A0A7X4HAR4"/>
<dbReference type="GO" id="GO:0015344">
    <property type="term" value="F:siderophore uptake transmembrane transporter activity"/>
    <property type="evidence" value="ECO:0007669"/>
    <property type="project" value="TreeGrafter"/>
</dbReference>
<dbReference type="PROSITE" id="PS52016">
    <property type="entry name" value="TONB_DEPENDENT_REC_3"/>
    <property type="match status" value="1"/>
</dbReference>
<keyword evidence="10 11" id="KW-0998">Cell outer membrane</keyword>
<comment type="caution">
    <text evidence="17">The sequence shown here is derived from an EMBL/GenBank/DDBJ whole genome shotgun (WGS) entry which is preliminary data.</text>
</comment>
<evidence type="ECO:0000256" key="3">
    <source>
        <dbReference type="ARBA" id="ARBA00022448"/>
    </source>
</evidence>
<gene>
    <name evidence="17" type="ORF">GTP77_08595</name>
</gene>
<dbReference type="InterPro" id="IPR000531">
    <property type="entry name" value="Beta-barrel_TonB"/>
</dbReference>
<evidence type="ECO:0000256" key="12">
    <source>
        <dbReference type="PROSITE-ProRule" id="PRU10144"/>
    </source>
</evidence>
<dbReference type="SUPFAM" id="SSF56935">
    <property type="entry name" value="Porins"/>
    <property type="match status" value="1"/>
</dbReference>
<dbReference type="InterPro" id="IPR010917">
    <property type="entry name" value="TonB_rcpt_CS"/>
</dbReference>
<dbReference type="CDD" id="cd01347">
    <property type="entry name" value="ligand_gated_channel"/>
    <property type="match status" value="1"/>
</dbReference>
<evidence type="ECO:0000259" key="15">
    <source>
        <dbReference type="Pfam" id="PF00593"/>
    </source>
</evidence>
<evidence type="ECO:0000256" key="6">
    <source>
        <dbReference type="ARBA" id="ARBA00022729"/>
    </source>
</evidence>
<evidence type="ECO:0000313" key="18">
    <source>
        <dbReference type="Proteomes" id="UP000450676"/>
    </source>
</evidence>
<accession>A0A7X4HAR4</accession>
<feature type="domain" description="TonB-dependent receptor plug" evidence="16">
    <location>
        <begin position="61"/>
        <end position="166"/>
    </location>
</feature>
<evidence type="ECO:0000256" key="2">
    <source>
        <dbReference type="ARBA" id="ARBA00009810"/>
    </source>
</evidence>
<dbReference type="Proteomes" id="UP000450676">
    <property type="component" value="Unassembled WGS sequence"/>
</dbReference>
<dbReference type="GO" id="GO:0009279">
    <property type="term" value="C:cell outer membrane"/>
    <property type="evidence" value="ECO:0007669"/>
    <property type="project" value="UniProtKB-SubCell"/>
</dbReference>
<dbReference type="Gene3D" id="2.170.130.10">
    <property type="entry name" value="TonB-dependent receptor, plug domain"/>
    <property type="match status" value="1"/>
</dbReference>
<dbReference type="InterPro" id="IPR037066">
    <property type="entry name" value="Plug_dom_sf"/>
</dbReference>
<evidence type="ECO:0000256" key="4">
    <source>
        <dbReference type="ARBA" id="ARBA00022452"/>
    </source>
</evidence>
<evidence type="ECO:0000259" key="16">
    <source>
        <dbReference type="Pfam" id="PF07715"/>
    </source>
</evidence>
<evidence type="ECO:0000256" key="9">
    <source>
        <dbReference type="ARBA" id="ARBA00023170"/>
    </source>
</evidence>
<protein>
    <submittedName>
        <fullName evidence="17">TonB-dependent receptor</fullName>
    </submittedName>
</protein>
<keyword evidence="5 11" id="KW-0812">Transmembrane</keyword>
<evidence type="ECO:0000256" key="14">
    <source>
        <dbReference type="SAM" id="SignalP"/>
    </source>
</evidence>
<dbReference type="RefSeq" id="WP_161071760.1">
    <property type="nucleotide sequence ID" value="NZ_WWCU01000007.1"/>
</dbReference>
<keyword evidence="18" id="KW-1185">Reference proteome</keyword>
<evidence type="ECO:0000256" key="11">
    <source>
        <dbReference type="PROSITE-ProRule" id="PRU01360"/>
    </source>
</evidence>
<organism evidence="17 18">
    <name type="scientific">Pseudoduganella aquatica</name>
    <dbReference type="NCBI Taxonomy" id="2660641"/>
    <lineage>
        <taxon>Bacteria</taxon>
        <taxon>Pseudomonadati</taxon>
        <taxon>Pseudomonadota</taxon>
        <taxon>Betaproteobacteria</taxon>
        <taxon>Burkholderiales</taxon>
        <taxon>Oxalobacteraceae</taxon>
        <taxon>Telluria group</taxon>
        <taxon>Pseudoduganella</taxon>
    </lineage>
</organism>
<sequence>MTFSNSSRAPASSPLALAVALCFSAAIVSSSAMAQTQIAGDALAAVVVTGARFDSDPSLLPIGATVISAAEIRRAGVSDVNQAIRKIGGVLGHQSLDGSPDFALDLRGFGTNSSQNMVVLLDGVRLSENELSSAILSTIPVDSVERIEITRGGSSVLFGDGATGGVIQIITKRPGARNAGTHGSVYAEVGQFGLREGRAALTHSTGDWAFDLSGGALDTDNYRDNNAFKSRSVNAGAQVGFTDGRAGVRLSSTRQDSRFAGSLSQAQFDANPRQAATPKDFGALDSDRFTAFVEAKLAGYDLAAELSHRRKELEATYFHGTTSSVLDYESKQTQFSPRVRKLGQFGGVLNEAVAGVDFIDWTREQKGSSPSKATQKSKALYLRDEVKWDAFRLAAGVRRELFEKTNADPSPWSVANYDVTQGVNAWDVQGSYALSSKATLHAKAGHSYRVANADENGYTLVPNTVLQPQTSHDLELGTSYTDGGAKLSARVFRHELRNEIYYDPTAGAFGFGANTNLAPTKRQGFELDASAELARDWTLSGHYQRVKATFTEGAIAGREMVLVPKNVLSARLTWTPADGQTADIGAQWVDSQRFGSDFTNSCAARIPSYTTLDARYARKFGAWEVALAGLNLADKQYYGMAFQCRGGIYSSDGRQLKLSARYEF</sequence>
<dbReference type="InterPro" id="IPR012910">
    <property type="entry name" value="Plug_dom"/>
</dbReference>